<dbReference type="InterPro" id="IPR001647">
    <property type="entry name" value="HTH_TetR"/>
</dbReference>
<evidence type="ECO:0000313" key="5">
    <source>
        <dbReference type="Proteomes" id="UP000186894"/>
    </source>
</evidence>
<name>A0A1Q8ZXL2_9HYPH</name>
<dbReference type="PANTHER" id="PTHR30055">
    <property type="entry name" value="HTH-TYPE TRANSCRIPTIONAL REGULATOR RUTR"/>
    <property type="match status" value="1"/>
</dbReference>
<reference evidence="4 5" key="1">
    <citation type="submission" date="2016-09" db="EMBL/GenBank/DDBJ databases">
        <title>Rhizobium oryziradicis sp. nov., isolated from the root of rice.</title>
        <authorList>
            <person name="Zhao J."/>
            <person name="Zhang X."/>
        </authorList>
    </citation>
    <scope>NUCLEOTIDE SEQUENCE [LARGE SCALE GENOMIC DNA]</scope>
    <source>
        <strain evidence="4 5">N19</strain>
    </source>
</reference>
<evidence type="ECO:0000256" key="2">
    <source>
        <dbReference type="PROSITE-ProRule" id="PRU00335"/>
    </source>
</evidence>
<dbReference type="AlphaFoldDB" id="A0A1Q8ZXL2"/>
<feature type="domain" description="HTH tetR-type" evidence="3">
    <location>
        <begin position="11"/>
        <end position="71"/>
    </location>
</feature>
<gene>
    <name evidence="4" type="ORF">BJF95_16120</name>
</gene>
<protein>
    <submittedName>
        <fullName evidence="4">TetR family transcriptional regulator</fullName>
    </submittedName>
</protein>
<dbReference type="PRINTS" id="PR00455">
    <property type="entry name" value="HTHTETR"/>
</dbReference>
<organism evidence="4 5">
    <name type="scientific">Rhizobium oryziradicis</name>
    <dbReference type="NCBI Taxonomy" id="1867956"/>
    <lineage>
        <taxon>Bacteria</taxon>
        <taxon>Pseudomonadati</taxon>
        <taxon>Pseudomonadota</taxon>
        <taxon>Alphaproteobacteria</taxon>
        <taxon>Hyphomicrobiales</taxon>
        <taxon>Rhizobiaceae</taxon>
        <taxon>Rhizobium/Agrobacterium group</taxon>
        <taxon>Rhizobium</taxon>
    </lineage>
</organism>
<evidence type="ECO:0000256" key="1">
    <source>
        <dbReference type="ARBA" id="ARBA00023125"/>
    </source>
</evidence>
<feature type="DNA-binding region" description="H-T-H motif" evidence="2">
    <location>
        <begin position="34"/>
        <end position="53"/>
    </location>
</feature>
<comment type="caution">
    <text evidence="4">The sequence shown here is derived from an EMBL/GenBank/DDBJ whole genome shotgun (WGS) entry which is preliminary data.</text>
</comment>
<dbReference type="InterPro" id="IPR041669">
    <property type="entry name" value="TetR_C_15"/>
</dbReference>
<dbReference type="Proteomes" id="UP000186894">
    <property type="component" value="Unassembled WGS sequence"/>
</dbReference>
<dbReference type="GO" id="GO:0000976">
    <property type="term" value="F:transcription cis-regulatory region binding"/>
    <property type="evidence" value="ECO:0007669"/>
    <property type="project" value="TreeGrafter"/>
</dbReference>
<accession>A0A1Q8ZXL2</accession>
<dbReference type="Pfam" id="PF17918">
    <property type="entry name" value="TetR_C_15"/>
    <property type="match status" value="1"/>
</dbReference>
<sequence>MRKRPTQARSKVTVDAIIEAAARILSDHGWTGFTTNKVAEAAGVSIGSYYQYFPDKHALVDAIRERHLEDCRTVLKRVLERTLPLQEFIEELVDGIIAIHSIHPGLHRVLLDEAPVAEAFRNPNSVFEIEYLDCYRAIVAKYRSGKNGIDNQTAGIVLSDAIDGIVHNAARRGTLQTFDVRNGLVRIVQSYLSAA</sequence>
<dbReference type="Pfam" id="PF00440">
    <property type="entry name" value="TetR_N"/>
    <property type="match status" value="1"/>
</dbReference>
<dbReference type="InterPro" id="IPR009057">
    <property type="entry name" value="Homeodomain-like_sf"/>
</dbReference>
<proteinExistence type="predicted"/>
<dbReference type="InterPro" id="IPR050109">
    <property type="entry name" value="HTH-type_TetR-like_transc_reg"/>
</dbReference>
<dbReference type="SUPFAM" id="SSF46689">
    <property type="entry name" value="Homeodomain-like"/>
    <property type="match status" value="1"/>
</dbReference>
<dbReference type="PROSITE" id="PS50977">
    <property type="entry name" value="HTH_TETR_2"/>
    <property type="match status" value="1"/>
</dbReference>
<keyword evidence="5" id="KW-1185">Reference proteome</keyword>
<evidence type="ECO:0000313" key="4">
    <source>
        <dbReference type="EMBL" id="OLP46652.1"/>
    </source>
</evidence>
<keyword evidence="1 2" id="KW-0238">DNA-binding</keyword>
<evidence type="ECO:0000259" key="3">
    <source>
        <dbReference type="PROSITE" id="PS50977"/>
    </source>
</evidence>
<dbReference type="Gene3D" id="1.10.357.10">
    <property type="entry name" value="Tetracycline Repressor, domain 2"/>
    <property type="match status" value="1"/>
</dbReference>
<dbReference type="OrthoDB" id="9808189at2"/>
<dbReference type="PANTHER" id="PTHR30055:SF223">
    <property type="entry name" value="HTH-TYPE TRANSCRIPTIONAL REGULATOR UIDR"/>
    <property type="match status" value="1"/>
</dbReference>
<dbReference type="STRING" id="1867956.BJF95_16120"/>
<dbReference type="EMBL" id="MKIM01000020">
    <property type="protein sequence ID" value="OLP46652.1"/>
    <property type="molecule type" value="Genomic_DNA"/>
</dbReference>
<dbReference type="GO" id="GO:0003700">
    <property type="term" value="F:DNA-binding transcription factor activity"/>
    <property type="evidence" value="ECO:0007669"/>
    <property type="project" value="TreeGrafter"/>
</dbReference>